<dbReference type="Pfam" id="PF06725">
    <property type="entry name" value="3D"/>
    <property type="match status" value="1"/>
</dbReference>
<evidence type="ECO:0000256" key="4">
    <source>
        <dbReference type="ARBA" id="ARBA00023316"/>
    </source>
</evidence>
<feature type="signal peptide" evidence="6">
    <location>
        <begin position="1"/>
        <end position="28"/>
    </location>
</feature>
<dbReference type="Proteomes" id="UP000321567">
    <property type="component" value="Unassembled WGS sequence"/>
</dbReference>
<dbReference type="GO" id="GO:0009254">
    <property type="term" value="P:peptidoglycan turnover"/>
    <property type="evidence" value="ECO:0007669"/>
    <property type="project" value="InterPro"/>
</dbReference>
<organism evidence="8 9">
    <name type="scientific">Pararhodospirillum oryzae</name>
    <dbReference type="NCBI Taxonomy" id="478448"/>
    <lineage>
        <taxon>Bacteria</taxon>
        <taxon>Pseudomonadati</taxon>
        <taxon>Pseudomonadota</taxon>
        <taxon>Alphaproteobacteria</taxon>
        <taxon>Rhodospirillales</taxon>
        <taxon>Rhodospirillaceae</taxon>
        <taxon>Pararhodospirillum</taxon>
    </lineage>
</organism>
<dbReference type="InterPro" id="IPR026044">
    <property type="entry name" value="MltA"/>
</dbReference>
<dbReference type="Gene3D" id="2.40.40.10">
    <property type="entry name" value="RlpA-like domain"/>
    <property type="match status" value="2"/>
</dbReference>
<dbReference type="InterPro" id="IPR005300">
    <property type="entry name" value="MltA_B"/>
</dbReference>
<dbReference type="SMART" id="SM00925">
    <property type="entry name" value="MltA"/>
    <property type="match status" value="1"/>
</dbReference>
<dbReference type="CDD" id="cd14668">
    <property type="entry name" value="mlta_B"/>
    <property type="match status" value="1"/>
</dbReference>
<dbReference type="InterPro" id="IPR036908">
    <property type="entry name" value="RlpA-like_sf"/>
</dbReference>
<dbReference type="SUPFAM" id="SSF50685">
    <property type="entry name" value="Barwin-like endoglucanases"/>
    <property type="match status" value="1"/>
</dbReference>
<comment type="caution">
    <text evidence="8">The sequence shown here is derived from an EMBL/GenBank/DDBJ whole genome shotgun (WGS) entry which is preliminary data.</text>
</comment>
<keyword evidence="3" id="KW-0456">Lyase</keyword>
<protein>
    <recommendedName>
        <fullName evidence="2">peptidoglycan lytic exotransglycosylase</fullName>
        <ecNumber evidence="2">4.2.2.n1</ecNumber>
    </recommendedName>
    <alternativeName>
        <fullName evidence="5">Murein hydrolase A</fullName>
    </alternativeName>
</protein>
<reference evidence="8 9" key="1">
    <citation type="submission" date="2019-07" db="EMBL/GenBank/DDBJ databases">
        <title>Whole genome shotgun sequence of Rhodospirillum oryzae NBRC 107573.</title>
        <authorList>
            <person name="Hosoyama A."/>
            <person name="Uohara A."/>
            <person name="Ohji S."/>
            <person name="Ichikawa N."/>
        </authorList>
    </citation>
    <scope>NUCLEOTIDE SEQUENCE [LARGE SCALE GENOMIC DNA]</scope>
    <source>
        <strain evidence="8 9">NBRC 107573</strain>
    </source>
</reference>
<dbReference type="EMBL" id="BJZO01000019">
    <property type="protein sequence ID" value="GEO80875.1"/>
    <property type="molecule type" value="Genomic_DNA"/>
</dbReference>
<feature type="domain" description="Lytic transglycosylase MltA" evidence="7">
    <location>
        <begin position="144"/>
        <end position="276"/>
    </location>
</feature>
<keyword evidence="6" id="KW-0732">Signal</keyword>
<dbReference type="PANTHER" id="PTHR30124">
    <property type="entry name" value="MEMBRANE-BOUND LYTIC MUREIN TRANSGLYCOSYLASE A"/>
    <property type="match status" value="1"/>
</dbReference>
<evidence type="ECO:0000259" key="7">
    <source>
        <dbReference type="SMART" id="SM00925"/>
    </source>
</evidence>
<evidence type="ECO:0000256" key="3">
    <source>
        <dbReference type="ARBA" id="ARBA00023239"/>
    </source>
</evidence>
<dbReference type="GO" id="GO:0019867">
    <property type="term" value="C:outer membrane"/>
    <property type="evidence" value="ECO:0007669"/>
    <property type="project" value="InterPro"/>
</dbReference>
<keyword evidence="9" id="KW-1185">Reference proteome</keyword>
<dbReference type="PIRSF" id="PIRSF019422">
    <property type="entry name" value="MltA"/>
    <property type="match status" value="1"/>
</dbReference>
<evidence type="ECO:0000256" key="2">
    <source>
        <dbReference type="ARBA" id="ARBA00012587"/>
    </source>
</evidence>
<evidence type="ECO:0000256" key="5">
    <source>
        <dbReference type="ARBA" id="ARBA00030918"/>
    </source>
</evidence>
<keyword evidence="4" id="KW-0961">Cell wall biogenesis/degradation</keyword>
<gene>
    <name evidence="8" type="ORF">ROR02_10060</name>
</gene>
<dbReference type="CDD" id="cd14485">
    <property type="entry name" value="mltA_like_LT_A"/>
    <property type="match status" value="1"/>
</dbReference>
<dbReference type="GO" id="GO:0009253">
    <property type="term" value="P:peptidoglycan catabolic process"/>
    <property type="evidence" value="ECO:0007669"/>
    <property type="project" value="TreeGrafter"/>
</dbReference>
<dbReference type="Pfam" id="PF03562">
    <property type="entry name" value="MltA"/>
    <property type="match status" value="1"/>
</dbReference>
<dbReference type="EC" id="4.2.2.n1" evidence="2"/>
<dbReference type="GO" id="GO:0004553">
    <property type="term" value="F:hydrolase activity, hydrolyzing O-glycosyl compounds"/>
    <property type="evidence" value="ECO:0007669"/>
    <property type="project" value="InterPro"/>
</dbReference>
<feature type="chain" id="PRO_5022032243" description="peptidoglycan lytic exotransglycosylase" evidence="6">
    <location>
        <begin position="29"/>
        <end position="394"/>
    </location>
</feature>
<evidence type="ECO:0000256" key="1">
    <source>
        <dbReference type="ARBA" id="ARBA00001420"/>
    </source>
</evidence>
<dbReference type="PROSITE" id="PS51257">
    <property type="entry name" value="PROKAR_LIPOPROTEIN"/>
    <property type="match status" value="1"/>
</dbReference>
<sequence length="394" mass="41539">MTIVIPRATRALGRLTAAGMLAVMAACAQGPQPREGGDGQVHYRPVPIESLPGWDTDTVAEALPALTRSCARLATLPGSTPVGPRALGVRAADWAPPCAEITRVAALGTGTTGLRQTLAQAFQAWQVIGPDGPNGLFTGYYETTLDASPTRLPGYTTPLYALPPGWETPAPRPDRAAIEDGALNGVATVLLWARDPIDAFFLHIQGSGVARLPDGRRVRIGYAGNNGHPFVGIGGLMRQRGLGDGSSMPAIRAWLRTHPEEGRALMRDNPRYIFFRFVNEDGPIGAQGVPLTAGRSLAVDRDHIPLGAPVWLDTTDAHGGRVSRLLVAQDTGSAIRGAVRGDLFWGTGEEALYHAGGMKSPGRLWILLPRAAVVARACPSAAPAPCQAQTRSSS</sequence>
<dbReference type="AlphaFoldDB" id="A0A512H5X0"/>
<dbReference type="GO" id="GO:0071555">
    <property type="term" value="P:cell wall organization"/>
    <property type="evidence" value="ECO:0007669"/>
    <property type="project" value="UniProtKB-KW"/>
</dbReference>
<dbReference type="InterPro" id="IPR010611">
    <property type="entry name" value="3D_dom"/>
</dbReference>
<proteinExistence type="predicted"/>
<evidence type="ECO:0000256" key="6">
    <source>
        <dbReference type="SAM" id="SignalP"/>
    </source>
</evidence>
<comment type="catalytic activity">
    <reaction evidence="1">
        <text>Exolytic cleavage of the (1-&gt;4)-beta-glycosidic linkage between N-acetylmuramic acid (MurNAc) and N-acetylglucosamine (GlcNAc) residues in peptidoglycan, from either the reducing or the non-reducing ends of the peptidoglycan chains, with concomitant formation of a 1,6-anhydrobond in the MurNAc residue.</text>
        <dbReference type="EC" id="4.2.2.n1"/>
    </reaction>
</comment>
<name>A0A512H5X0_9PROT</name>
<dbReference type="PANTHER" id="PTHR30124:SF0">
    <property type="entry name" value="MEMBRANE-BOUND LYTIC MUREIN TRANSGLYCOSYLASE A"/>
    <property type="match status" value="1"/>
</dbReference>
<evidence type="ECO:0000313" key="9">
    <source>
        <dbReference type="Proteomes" id="UP000321567"/>
    </source>
</evidence>
<accession>A0A512H5X0</accession>
<dbReference type="GO" id="GO:0008933">
    <property type="term" value="F:peptidoglycan lytic transglycosylase activity"/>
    <property type="evidence" value="ECO:0007669"/>
    <property type="project" value="TreeGrafter"/>
</dbReference>
<evidence type="ECO:0000313" key="8">
    <source>
        <dbReference type="EMBL" id="GEO80875.1"/>
    </source>
</evidence>